<dbReference type="AlphaFoldDB" id="Q2CG60"/>
<dbReference type="HOGENOM" id="CLU_120436_0_0_5"/>
<keyword evidence="4" id="KW-1185">Reference proteome</keyword>
<evidence type="ECO:0000313" key="3">
    <source>
        <dbReference type="EMBL" id="EAR51669.1"/>
    </source>
</evidence>
<evidence type="ECO:0000313" key="4">
    <source>
        <dbReference type="Proteomes" id="UP000003635"/>
    </source>
</evidence>
<evidence type="ECO:0000259" key="2">
    <source>
        <dbReference type="Pfam" id="PF05239"/>
    </source>
</evidence>
<dbReference type="InterPro" id="IPR027275">
    <property type="entry name" value="PRC-brl_dom"/>
</dbReference>
<dbReference type="Gene3D" id="2.30.30.240">
    <property type="entry name" value="PRC-barrel domain"/>
    <property type="match status" value="1"/>
</dbReference>
<organism evidence="3 4">
    <name type="scientific">Oceanicola granulosus (strain ATCC BAA-861 / DSM 15982 / KCTC 12143 / HTCC2516)</name>
    <dbReference type="NCBI Taxonomy" id="314256"/>
    <lineage>
        <taxon>Bacteria</taxon>
        <taxon>Pseudomonadati</taxon>
        <taxon>Pseudomonadota</taxon>
        <taxon>Alphaproteobacteria</taxon>
        <taxon>Rhodobacterales</taxon>
        <taxon>Roseobacteraceae</taxon>
        <taxon>Oceanicola</taxon>
    </lineage>
</organism>
<dbReference type="OrthoDB" id="7876889at2"/>
<feature type="chain" id="PRO_5004207236" evidence="1">
    <location>
        <begin position="19"/>
        <end position="149"/>
    </location>
</feature>
<feature type="signal peptide" evidence="1">
    <location>
        <begin position="1"/>
        <end position="18"/>
    </location>
</feature>
<feature type="domain" description="PRC-barrel" evidence="2">
    <location>
        <begin position="75"/>
        <end position="130"/>
    </location>
</feature>
<proteinExistence type="predicted"/>
<dbReference type="RefSeq" id="WP_007254271.1">
    <property type="nucleotide sequence ID" value="NZ_CH724107.1"/>
</dbReference>
<dbReference type="SUPFAM" id="SSF50346">
    <property type="entry name" value="PRC-barrel domain"/>
    <property type="match status" value="1"/>
</dbReference>
<dbReference type="EC" id="1.17.4.1" evidence="3"/>
<keyword evidence="3" id="KW-0560">Oxidoreductase</keyword>
<evidence type="ECO:0000256" key="1">
    <source>
        <dbReference type="SAM" id="SignalP"/>
    </source>
</evidence>
<reference evidence="3 4" key="1">
    <citation type="journal article" date="2010" name="J. Bacteriol.">
        <title>Genome sequences of Oceanicola granulosus HTCC2516(T) and Oceanicola batsensis HTCC2597(TDelta).</title>
        <authorList>
            <person name="Thrash J.C."/>
            <person name="Cho J.C."/>
            <person name="Vergin K.L."/>
            <person name="Giovannoni S.J."/>
        </authorList>
    </citation>
    <scope>NUCLEOTIDE SEQUENCE [LARGE SCALE GENOMIC DNA]</scope>
    <source>
        <strain evidence="4">ATCC BAA-861 / DSM 15982 / KCTC 12143 / HTCC2516</strain>
    </source>
</reference>
<gene>
    <name evidence="3" type="ORF">OG2516_03755</name>
</gene>
<comment type="caution">
    <text evidence="3">The sequence shown here is derived from an EMBL/GenBank/DDBJ whole genome shotgun (WGS) entry which is preliminary data.</text>
</comment>
<dbReference type="GO" id="GO:0004748">
    <property type="term" value="F:ribonucleoside-diphosphate reductase activity, thioredoxin disulfide as acceptor"/>
    <property type="evidence" value="ECO:0007669"/>
    <property type="project" value="UniProtKB-EC"/>
</dbReference>
<dbReference type="eggNOG" id="COG1873">
    <property type="taxonomic scope" value="Bacteria"/>
</dbReference>
<dbReference type="Proteomes" id="UP000003635">
    <property type="component" value="Unassembled WGS sequence"/>
</dbReference>
<dbReference type="Pfam" id="PF05239">
    <property type="entry name" value="PRC"/>
    <property type="match status" value="1"/>
</dbReference>
<dbReference type="STRING" id="314256.OG2516_03755"/>
<protein>
    <submittedName>
        <fullName evidence="3">Ribonucleotide-diphosphate reductase alpha subunit</fullName>
        <ecNumber evidence="3">1.17.4.1</ecNumber>
    </submittedName>
</protein>
<accession>Q2CG60</accession>
<dbReference type="EMBL" id="AAOT01000010">
    <property type="protein sequence ID" value="EAR51669.1"/>
    <property type="molecule type" value="Genomic_DNA"/>
</dbReference>
<name>Q2CG60_OCEGH</name>
<sequence>MRRLISLAVALAPLAVGAQEAVLDEDPGPMSDSDMALLVKADDVSDAEIYTLAEGYDEAFWASGEDFGPVLSNLQSIGEVEDVMLDRDGRVVGVTVDVGGFLGIGEKEVLLPLNDIRLVAEDDDDLMIVTRLTEEQLEAQDDVGGVFGD</sequence>
<dbReference type="InterPro" id="IPR011033">
    <property type="entry name" value="PRC_barrel-like_sf"/>
</dbReference>
<keyword evidence="1" id="KW-0732">Signal</keyword>
<dbReference type="PANTHER" id="PTHR36505:SF1">
    <property type="entry name" value="BLR1072 PROTEIN"/>
    <property type="match status" value="1"/>
</dbReference>
<dbReference type="PANTHER" id="PTHR36505">
    <property type="entry name" value="BLR1072 PROTEIN"/>
    <property type="match status" value="1"/>
</dbReference>